<comment type="subunit">
    <text evidence="11">Heterotetramer of 2 PyrK and 2 PyrD type B subunits.</text>
</comment>
<evidence type="ECO:0000256" key="3">
    <source>
        <dbReference type="ARBA" id="ARBA00022630"/>
    </source>
</evidence>
<feature type="domain" description="FAD-binding FR-type" evidence="12">
    <location>
        <begin position="1"/>
        <end position="99"/>
    </location>
</feature>
<gene>
    <name evidence="11" type="primary">pyrK</name>
    <name evidence="13" type="ORF">MUO14_22405</name>
</gene>
<evidence type="ECO:0000256" key="2">
    <source>
        <dbReference type="ARBA" id="ARBA00022448"/>
    </source>
</evidence>
<dbReference type="Pfam" id="PF10418">
    <property type="entry name" value="DHODB_Fe-S_bind"/>
    <property type="match status" value="1"/>
</dbReference>
<feature type="binding site" evidence="11">
    <location>
        <position position="241"/>
    </location>
    <ligand>
        <name>[2Fe-2S] cluster</name>
        <dbReference type="ChEBI" id="CHEBI:190135"/>
    </ligand>
</feature>
<dbReference type="InterPro" id="IPR050353">
    <property type="entry name" value="PyrK_electron_transfer"/>
</dbReference>
<keyword evidence="5 11" id="KW-0479">Metal-binding</keyword>
<evidence type="ECO:0000313" key="13">
    <source>
        <dbReference type="EMBL" id="UOQ93109.1"/>
    </source>
</evidence>
<dbReference type="InterPro" id="IPR019480">
    <property type="entry name" value="Dihydroorotate_DH_Fe-S-bd"/>
</dbReference>
<dbReference type="PANTHER" id="PTHR43513">
    <property type="entry name" value="DIHYDROOROTATE DEHYDROGENASE B (NAD(+)), ELECTRON TRANSFER SUBUNIT"/>
    <property type="match status" value="1"/>
</dbReference>
<evidence type="ECO:0000256" key="6">
    <source>
        <dbReference type="ARBA" id="ARBA00022827"/>
    </source>
</evidence>
<keyword evidence="7 11" id="KW-0665">Pyrimidine biosynthesis</keyword>
<dbReference type="InterPro" id="IPR039261">
    <property type="entry name" value="FNR_nucleotide-bd"/>
</dbReference>
<organism evidence="13 14">
    <name type="scientific">Halobacillus shinanisalinarum</name>
    <dbReference type="NCBI Taxonomy" id="2932258"/>
    <lineage>
        <taxon>Bacteria</taxon>
        <taxon>Bacillati</taxon>
        <taxon>Bacillota</taxon>
        <taxon>Bacilli</taxon>
        <taxon>Bacillales</taxon>
        <taxon>Bacillaceae</taxon>
        <taxon>Halobacillus</taxon>
    </lineage>
</organism>
<feature type="binding site" evidence="11">
    <location>
        <position position="224"/>
    </location>
    <ligand>
        <name>[2Fe-2S] cluster</name>
        <dbReference type="ChEBI" id="CHEBI:190135"/>
    </ligand>
</feature>
<dbReference type="PIRSF" id="PIRSF006816">
    <property type="entry name" value="Cyc3_hyd_g"/>
    <property type="match status" value="1"/>
</dbReference>
<sequence length="254" mass="27582">MQREWMTIVAHQSIASQTYLLELQGSLPQFVETPGQFVHIQVSDDFFLRRPVSIADVDSDKGTVTLLYKVMGKGTDALTRKKIGDKLDVLGPSGTGFPIDKLTTNKALLIGGGIGVPPLYYLAKNLKSKGMEVTSILGFRSSEDVFFTEKFQALGDVHVATNDGSMGTRGFVTDVIPQVDGYDTYFSCGPTVMLKGVKEQLKGVPGYISIEERMGCGVGACFACVVECADEEDAKGYRKICSDGPVFRPEEVVL</sequence>
<evidence type="ECO:0000256" key="4">
    <source>
        <dbReference type="ARBA" id="ARBA00022714"/>
    </source>
</evidence>
<comment type="pathway">
    <text evidence="11">Pyrimidine metabolism; UMP biosynthesis via de novo pathway; orotate from (S)-dihydroorotate (NAD(+) route): step 1/1.</text>
</comment>
<dbReference type="Gene3D" id="2.40.30.10">
    <property type="entry name" value="Translation factors"/>
    <property type="match status" value="1"/>
</dbReference>
<evidence type="ECO:0000256" key="7">
    <source>
        <dbReference type="ARBA" id="ARBA00022975"/>
    </source>
</evidence>
<keyword evidence="4 11" id="KW-0001">2Fe-2S</keyword>
<evidence type="ECO:0000256" key="10">
    <source>
        <dbReference type="ARBA" id="ARBA00023014"/>
    </source>
</evidence>
<keyword evidence="6 11" id="KW-0274">FAD</keyword>
<keyword evidence="9 11" id="KW-0408">Iron</keyword>
<evidence type="ECO:0000256" key="8">
    <source>
        <dbReference type="ARBA" id="ARBA00022982"/>
    </source>
</evidence>
<dbReference type="PROSITE" id="PS51384">
    <property type="entry name" value="FAD_FR"/>
    <property type="match status" value="1"/>
</dbReference>
<comment type="cofactor">
    <cofactor evidence="11">
        <name>[2Fe-2S] cluster</name>
        <dbReference type="ChEBI" id="CHEBI:190135"/>
    </cofactor>
    <text evidence="11">Binds 1 [2Fe-2S] cluster per subunit.</text>
</comment>
<keyword evidence="8 11" id="KW-0249">Electron transport</keyword>
<evidence type="ECO:0000256" key="9">
    <source>
        <dbReference type="ARBA" id="ARBA00023004"/>
    </source>
</evidence>
<dbReference type="InterPro" id="IPR008333">
    <property type="entry name" value="Cbr1-like_FAD-bd_dom"/>
</dbReference>
<dbReference type="NCBIfam" id="NF000799">
    <property type="entry name" value="PRK00054.1-4"/>
    <property type="match status" value="1"/>
</dbReference>
<dbReference type="InterPro" id="IPR017927">
    <property type="entry name" value="FAD-bd_FR_type"/>
</dbReference>
<feature type="binding site" evidence="11">
    <location>
        <position position="216"/>
    </location>
    <ligand>
        <name>[2Fe-2S] cluster</name>
        <dbReference type="ChEBI" id="CHEBI:190135"/>
    </ligand>
</feature>
<name>A0ABY4GYF1_9BACI</name>
<evidence type="ECO:0000256" key="5">
    <source>
        <dbReference type="ARBA" id="ARBA00022723"/>
    </source>
</evidence>
<feature type="binding site" evidence="11">
    <location>
        <begin position="74"/>
        <end position="75"/>
    </location>
    <ligand>
        <name>FAD</name>
        <dbReference type="ChEBI" id="CHEBI:57692"/>
    </ligand>
</feature>
<comment type="caution">
    <text evidence="11">Lacks conserved residue(s) required for the propagation of feature annotation.</text>
</comment>
<accession>A0ABY4GYF1</accession>
<dbReference type="Gene3D" id="2.10.240.10">
    <property type="entry name" value="Dihydroorotate dehydrogenase, electron transfer subunit"/>
    <property type="match status" value="1"/>
</dbReference>
<dbReference type="RefSeq" id="WP_244752713.1">
    <property type="nucleotide sequence ID" value="NZ_CP095074.1"/>
</dbReference>
<dbReference type="InterPro" id="IPR017938">
    <property type="entry name" value="Riboflavin_synthase-like_b-brl"/>
</dbReference>
<evidence type="ECO:0000256" key="1">
    <source>
        <dbReference type="ARBA" id="ARBA00006422"/>
    </source>
</evidence>
<evidence type="ECO:0000313" key="14">
    <source>
        <dbReference type="Proteomes" id="UP000831880"/>
    </source>
</evidence>
<dbReference type="SUPFAM" id="SSF52343">
    <property type="entry name" value="Ferredoxin reductase-like, C-terminal NADP-linked domain"/>
    <property type="match status" value="1"/>
</dbReference>
<keyword evidence="3 11" id="KW-0285">Flavoprotein</keyword>
<keyword evidence="14" id="KW-1185">Reference proteome</keyword>
<keyword evidence="10 11" id="KW-0411">Iron-sulfur</keyword>
<comment type="similarity">
    <text evidence="1 11">Belongs to the PyrK family.</text>
</comment>
<dbReference type="InterPro" id="IPR023455">
    <property type="entry name" value="Dihydroorotate_DHASE_ETsu"/>
</dbReference>
<dbReference type="Gene3D" id="3.40.50.80">
    <property type="entry name" value="Nucleotide-binding domain of ferredoxin-NADP reductase (FNR) module"/>
    <property type="match status" value="1"/>
</dbReference>
<dbReference type="InterPro" id="IPR037117">
    <property type="entry name" value="Dihydroorotate_DH_ele_sf"/>
</dbReference>
<dbReference type="Pfam" id="PF00970">
    <property type="entry name" value="FAD_binding_6"/>
    <property type="match status" value="1"/>
</dbReference>
<feature type="binding site" evidence="11">
    <location>
        <position position="221"/>
    </location>
    <ligand>
        <name>[2Fe-2S] cluster</name>
        <dbReference type="ChEBI" id="CHEBI:190135"/>
    </ligand>
</feature>
<evidence type="ECO:0000259" key="12">
    <source>
        <dbReference type="PROSITE" id="PS51384"/>
    </source>
</evidence>
<dbReference type="Proteomes" id="UP000831880">
    <property type="component" value="Chromosome"/>
</dbReference>
<dbReference type="PANTHER" id="PTHR43513:SF3">
    <property type="entry name" value="DIHYDROOROTATE DEHYDROGENASE B (NAD(+)), ELECTRON TRANSFER SUBUNIT-RELATED"/>
    <property type="match status" value="1"/>
</dbReference>
<dbReference type="EMBL" id="CP095074">
    <property type="protein sequence ID" value="UOQ93109.1"/>
    <property type="molecule type" value="Genomic_DNA"/>
</dbReference>
<comment type="function">
    <text evidence="11">Responsible for channeling the electrons from the oxidation of dihydroorotate from the FMN redox center in the PyrD type B subunit to the ultimate electron acceptor NAD(+).</text>
</comment>
<protein>
    <recommendedName>
        <fullName evidence="11">Dihydroorotate dehydrogenase B (NAD(+)), electron transfer subunit</fullName>
    </recommendedName>
    <alternativeName>
        <fullName evidence="11">Dihydroorotate oxidase B, electron transfer subunit</fullName>
    </alternativeName>
</protein>
<dbReference type="CDD" id="cd06218">
    <property type="entry name" value="DHOD_e_trans"/>
    <property type="match status" value="1"/>
</dbReference>
<dbReference type="HAMAP" id="MF_01211">
    <property type="entry name" value="DHODB_Fe_S_bind"/>
    <property type="match status" value="1"/>
</dbReference>
<dbReference type="InterPro" id="IPR012165">
    <property type="entry name" value="Cyt_c3_hydrogenase_gsu"/>
</dbReference>
<feature type="binding site" evidence="11">
    <location>
        <begin position="50"/>
        <end position="53"/>
    </location>
    <ligand>
        <name>FAD</name>
        <dbReference type="ChEBI" id="CHEBI:57692"/>
    </ligand>
</feature>
<keyword evidence="2 11" id="KW-0813">Transport</keyword>
<dbReference type="SUPFAM" id="SSF63380">
    <property type="entry name" value="Riboflavin synthase domain-like"/>
    <property type="match status" value="1"/>
</dbReference>
<proteinExistence type="inferred from homology"/>
<comment type="cofactor">
    <cofactor evidence="11">
        <name>FAD</name>
        <dbReference type="ChEBI" id="CHEBI:57692"/>
    </cofactor>
    <text evidence="11">Binds 1 FAD per subunit.</text>
</comment>
<evidence type="ECO:0000256" key="11">
    <source>
        <dbReference type="HAMAP-Rule" id="MF_01211"/>
    </source>
</evidence>
<reference evidence="13 14" key="1">
    <citation type="submission" date="2022-04" db="EMBL/GenBank/DDBJ databases">
        <title>Halobacillus sp. isolated from saltern.</title>
        <authorList>
            <person name="Won M."/>
            <person name="Lee C.-M."/>
            <person name="Woen H.-Y."/>
            <person name="Kwon S.-W."/>
        </authorList>
    </citation>
    <scope>NUCLEOTIDE SEQUENCE [LARGE SCALE GENOMIC DNA]</scope>
    <source>
        <strain evidence="13 14">SSTM10-2</strain>
    </source>
</reference>